<dbReference type="PANTHER" id="PTHR37423">
    <property type="entry name" value="SOLUBLE LYTIC MUREIN TRANSGLYCOSYLASE-RELATED"/>
    <property type="match status" value="1"/>
</dbReference>
<feature type="chain" id="PRO_5045309353" evidence="4">
    <location>
        <begin position="21"/>
        <end position="654"/>
    </location>
</feature>
<dbReference type="RefSeq" id="WP_338549339.1">
    <property type="nucleotide sequence ID" value="NZ_CP146069.1"/>
</dbReference>
<dbReference type="PANTHER" id="PTHR37423:SF2">
    <property type="entry name" value="MEMBRANE-BOUND LYTIC MUREIN TRANSGLYCOSYLASE C"/>
    <property type="match status" value="1"/>
</dbReference>
<feature type="signal peptide" evidence="4">
    <location>
        <begin position="1"/>
        <end position="20"/>
    </location>
</feature>
<keyword evidence="7" id="KW-1185">Reference proteome</keyword>
<name>A0ABZ2HF28_9RHOB</name>
<dbReference type="Pfam" id="PF01464">
    <property type="entry name" value="SLT"/>
    <property type="match status" value="1"/>
</dbReference>
<dbReference type="InterPro" id="IPR008939">
    <property type="entry name" value="Lytic_TGlycosylase_superhlx_U"/>
</dbReference>
<protein>
    <submittedName>
        <fullName evidence="6">Lytic transglycosylase domain-containing protein</fullName>
    </submittedName>
</protein>
<evidence type="ECO:0000313" key="7">
    <source>
        <dbReference type="Proteomes" id="UP001364156"/>
    </source>
</evidence>
<evidence type="ECO:0000259" key="5">
    <source>
        <dbReference type="Pfam" id="PF01464"/>
    </source>
</evidence>
<sequence length="654" mass="72166">MLRTLSLVFAVLVLTPPVLAGEPAPVGPRPLSSAFDAMQAGRWSVATRLAERSGPGAAALIEWHRLREGYGSQQDILNFLEDHPDWPGLELLRRKSELTIAQGDPKSVIAFFENSAPQSGRAALGLAEALRAEGREGDAEVAVVLAWRTLDLTTDEHNAFMKDWAELLKPHHKARLDMALWRGLRDVALMLPLVDDETRALAEIRQSIEAGKTGALKRLEKLPKSAKSNPHVAYALFNRHIKRGERDEAIKMILRQSREADGLGQAERWAGWRRELARDRMRDGAAQTAYDLAATHGLVEGSHFADLEWLAGFIALTDLNDPETAVAHFQRFMDKVETPISLGRAGYWLGRAQEAMGNAEGAALAYELGALHQTSFYGLLAAERGGFPSDPELVGDEEFPDWRKAEFAKRDVFQAGLLAYANGRQNLAERFFRHLALDLNRTELGQLGDAMAALGSEHLQVMVSKTAAMRGVALPGPYYPLHPLKSLKLPVPAELSLAIARRESEFDQTVTSGAGAMGLMQLMPATAAEMARAIGATGHNRARVFEDWKYNAKLGAEYLARMAQRFDGNIVMMAAAYNAGPSRPSRWMSRFGDPRRGGVDVIDWIEHIPFNETRNYVMRVAESLPVYRARLGRDPHPVPFSQELTGSTFSAALD</sequence>
<comment type="similarity">
    <text evidence="2">Belongs to the virb1 family.</text>
</comment>
<evidence type="ECO:0000256" key="4">
    <source>
        <dbReference type="SAM" id="SignalP"/>
    </source>
</evidence>
<organism evidence="6 7">
    <name type="scientific">Roseovarius phycicola</name>
    <dbReference type="NCBI Taxonomy" id="3080976"/>
    <lineage>
        <taxon>Bacteria</taxon>
        <taxon>Pseudomonadati</taxon>
        <taxon>Pseudomonadota</taxon>
        <taxon>Alphaproteobacteria</taxon>
        <taxon>Rhodobacterales</taxon>
        <taxon>Roseobacteraceae</taxon>
        <taxon>Roseovarius</taxon>
    </lineage>
</organism>
<accession>A0ABZ2HF28</accession>
<gene>
    <name evidence="6" type="ORF">RZ517_17215</name>
</gene>
<dbReference type="Gene3D" id="1.10.530.10">
    <property type="match status" value="1"/>
</dbReference>
<dbReference type="SUPFAM" id="SSF48435">
    <property type="entry name" value="Bacterial muramidases"/>
    <property type="match status" value="1"/>
</dbReference>
<reference evidence="6 7" key="1">
    <citation type="submission" date="2023-10" db="EMBL/GenBank/DDBJ databases">
        <title>Roseovarius strain S88 nov., isolated from a marine algae.</title>
        <authorList>
            <person name="Lee M.W."/>
            <person name="Lee J.K."/>
            <person name="Kim J.M."/>
            <person name="Choi D.G."/>
            <person name="Baek J.H."/>
            <person name="Bayburt H."/>
            <person name="Jung J.J."/>
            <person name="Han D.M."/>
            <person name="Jeon C.O."/>
        </authorList>
    </citation>
    <scope>NUCLEOTIDE SEQUENCE [LARGE SCALE GENOMIC DNA]</scope>
    <source>
        <strain evidence="6 7">S88</strain>
    </source>
</reference>
<evidence type="ECO:0000256" key="1">
    <source>
        <dbReference type="ARBA" id="ARBA00007734"/>
    </source>
</evidence>
<dbReference type="EMBL" id="CP146069">
    <property type="protein sequence ID" value="WWR46482.1"/>
    <property type="molecule type" value="Genomic_DNA"/>
</dbReference>
<dbReference type="InterPro" id="IPR023346">
    <property type="entry name" value="Lysozyme-like_dom_sf"/>
</dbReference>
<evidence type="ECO:0000256" key="3">
    <source>
        <dbReference type="ARBA" id="ARBA00022729"/>
    </source>
</evidence>
<dbReference type="Gene3D" id="1.25.20.10">
    <property type="entry name" value="Bacterial muramidases"/>
    <property type="match status" value="1"/>
</dbReference>
<evidence type="ECO:0000256" key="2">
    <source>
        <dbReference type="ARBA" id="ARBA00009387"/>
    </source>
</evidence>
<dbReference type="SUPFAM" id="SSF53955">
    <property type="entry name" value="Lysozyme-like"/>
    <property type="match status" value="1"/>
</dbReference>
<comment type="similarity">
    <text evidence="1">Belongs to the transglycosylase Slt family.</text>
</comment>
<dbReference type="InterPro" id="IPR008258">
    <property type="entry name" value="Transglycosylase_SLT_dom_1"/>
</dbReference>
<dbReference type="Proteomes" id="UP001364156">
    <property type="component" value="Chromosome"/>
</dbReference>
<proteinExistence type="inferred from homology"/>
<keyword evidence="3 4" id="KW-0732">Signal</keyword>
<dbReference type="CDD" id="cd13401">
    <property type="entry name" value="Slt70-like"/>
    <property type="match status" value="1"/>
</dbReference>
<evidence type="ECO:0000313" key="6">
    <source>
        <dbReference type="EMBL" id="WWR46482.1"/>
    </source>
</evidence>
<feature type="domain" description="Transglycosylase SLT" evidence="5">
    <location>
        <begin position="490"/>
        <end position="592"/>
    </location>
</feature>